<evidence type="ECO:0000313" key="4">
    <source>
        <dbReference type="Proteomes" id="UP000000305"/>
    </source>
</evidence>
<organism evidence="3 4">
    <name type="scientific">Daphnia pulex</name>
    <name type="common">Water flea</name>
    <dbReference type="NCBI Taxonomy" id="6669"/>
    <lineage>
        <taxon>Eukaryota</taxon>
        <taxon>Metazoa</taxon>
        <taxon>Ecdysozoa</taxon>
        <taxon>Arthropoda</taxon>
        <taxon>Crustacea</taxon>
        <taxon>Branchiopoda</taxon>
        <taxon>Diplostraca</taxon>
        <taxon>Cladocera</taxon>
        <taxon>Anomopoda</taxon>
        <taxon>Daphniidae</taxon>
        <taxon>Daphnia</taxon>
    </lineage>
</organism>
<dbReference type="HOGENOM" id="CLU_2063814_0_0_1"/>
<name>E9H3V5_DAPPU</name>
<keyword evidence="4" id="KW-1185">Reference proteome</keyword>
<dbReference type="EMBL" id="GL732589">
    <property type="protein sequence ID" value="EFX73648.1"/>
    <property type="molecule type" value="Genomic_DNA"/>
</dbReference>
<protein>
    <recommendedName>
        <fullName evidence="5">Peptidase S8 pro-domain domain-containing protein</fullName>
    </recommendedName>
</protein>
<sequence>MKSIEIACCVFLLAGLAADAAHLIGFGRGYSGSRYTLLPAGDTWAQSFSSMPYIPYSIPIYYDHPIQQQTEDYRNAVAVVAARNNIIAFEADSSASGDDAPDRDQRQIQIRYRPGYKKG</sequence>
<dbReference type="KEGG" id="dpx:DAPPUDRAFT_109686"/>
<dbReference type="Proteomes" id="UP000000305">
    <property type="component" value="Unassembled WGS sequence"/>
</dbReference>
<feature type="chain" id="PRO_5003241668" description="Peptidase S8 pro-domain domain-containing protein" evidence="2">
    <location>
        <begin position="21"/>
        <end position="119"/>
    </location>
</feature>
<reference evidence="3 4" key="1">
    <citation type="journal article" date="2011" name="Science">
        <title>The ecoresponsive genome of Daphnia pulex.</title>
        <authorList>
            <person name="Colbourne J.K."/>
            <person name="Pfrender M.E."/>
            <person name="Gilbert D."/>
            <person name="Thomas W.K."/>
            <person name="Tucker A."/>
            <person name="Oakley T.H."/>
            <person name="Tokishita S."/>
            <person name="Aerts A."/>
            <person name="Arnold G.J."/>
            <person name="Basu M.K."/>
            <person name="Bauer D.J."/>
            <person name="Caceres C.E."/>
            <person name="Carmel L."/>
            <person name="Casola C."/>
            <person name="Choi J.H."/>
            <person name="Detter J.C."/>
            <person name="Dong Q."/>
            <person name="Dusheyko S."/>
            <person name="Eads B.D."/>
            <person name="Frohlich T."/>
            <person name="Geiler-Samerotte K.A."/>
            <person name="Gerlach D."/>
            <person name="Hatcher P."/>
            <person name="Jogdeo S."/>
            <person name="Krijgsveld J."/>
            <person name="Kriventseva E.V."/>
            <person name="Kultz D."/>
            <person name="Laforsch C."/>
            <person name="Lindquist E."/>
            <person name="Lopez J."/>
            <person name="Manak J.R."/>
            <person name="Muller J."/>
            <person name="Pangilinan J."/>
            <person name="Patwardhan R.P."/>
            <person name="Pitluck S."/>
            <person name="Pritham E.J."/>
            <person name="Rechtsteiner A."/>
            <person name="Rho M."/>
            <person name="Rogozin I.B."/>
            <person name="Sakarya O."/>
            <person name="Salamov A."/>
            <person name="Schaack S."/>
            <person name="Shapiro H."/>
            <person name="Shiga Y."/>
            <person name="Skalitzky C."/>
            <person name="Smith Z."/>
            <person name="Souvorov A."/>
            <person name="Sung W."/>
            <person name="Tang Z."/>
            <person name="Tsuchiya D."/>
            <person name="Tu H."/>
            <person name="Vos H."/>
            <person name="Wang M."/>
            <person name="Wolf Y.I."/>
            <person name="Yamagata H."/>
            <person name="Yamada T."/>
            <person name="Ye Y."/>
            <person name="Shaw J.R."/>
            <person name="Andrews J."/>
            <person name="Crease T.J."/>
            <person name="Tang H."/>
            <person name="Lucas S.M."/>
            <person name="Robertson H.M."/>
            <person name="Bork P."/>
            <person name="Koonin E.V."/>
            <person name="Zdobnov E.M."/>
            <person name="Grigoriev I.V."/>
            <person name="Lynch M."/>
            <person name="Boore J.L."/>
        </authorList>
    </citation>
    <scope>NUCLEOTIDE SEQUENCE [LARGE SCALE GENOMIC DNA]</scope>
</reference>
<evidence type="ECO:0000256" key="2">
    <source>
        <dbReference type="SAM" id="SignalP"/>
    </source>
</evidence>
<proteinExistence type="predicted"/>
<dbReference type="InParanoid" id="E9H3V5"/>
<evidence type="ECO:0000256" key="1">
    <source>
        <dbReference type="SAM" id="MobiDB-lite"/>
    </source>
</evidence>
<gene>
    <name evidence="3" type="ORF">DAPPUDRAFT_109686</name>
</gene>
<feature type="signal peptide" evidence="2">
    <location>
        <begin position="1"/>
        <end position="20"/>
    </location>
</feature>
<keyword evidence="2" id="KW-0732">Signal</keyword>
<feature type="region of interest" description="Disordered" evidence="1">
    <location>
        <begin position="93"/>
        <end position="119"/>
    </location>
</feature>
<dbReference type="AlphaFoldDB" id="E9H3V5"/>
<evidence type="ECO:0000313" key="3">
    <source>
        <dbReference type="EMBL" id="EFX73648.1"/>
    </source>
</evidence>
<evidence type="ECO:0008006" key="5">
    <source>
        <dbReference type="Google" id="ProtNLM"/>
    </source>
</evidence>
<accession>E9H3V5</accession>